<evidence type="ECO:0000256" key="5">
    <source>
        <dbReference type="ARBA" id="ARBA00023222"/>
    </source>
</evidence>
<evidence type="ECO:0000313" key="10">
    <source>
        <dbReference type="Proteomes" id="UP000010467"/>
    </source>
</evidence>
<evidence type="ECO:0000259" key="8">
    <source>
        <dbReference type="PROSITE" id="PS51171"/>
    </source>
</evidence>
<dbReference type="PATRIC" id="fig|937777.3.peg.1914"/>
<dbReference type="PROSITE" id="PS00857">
    <property type="entry name" value="PREPHENATE_DEHYDR_1"/>
    <property type="match status" value="1"/>
</dbReference>
<proteinExistence type="predicted"/>
<dbReference type="InterPro" id="IPR036979">
    <property type="entry name" value="CM_dom_sf"/>
</dbReference>
<dbReference type="PROSITE" id="PS51171">
    <property type="entry name" value="PREPHENATE_DEHYDR_3"/>
    <property type="match status" value="1"/>
</dbReference>
<dbReference type="InterPro" id="IPR001086">
    <property type="entry name" value="Preph_deHydtase"/>
</dbReference>
<comment type="catalytic activity">
    <reaction evidence="7">
        <text>prephenate + H(+) = 3-phenylpyruvate + CO2 + H2O</text>
        <dbReference type="Rhea" id="RHEA:21648"/>
        <dbReference type="ChEBI" id="CHEBI:15377"/>
        <dbReference type="ChEBI" id="CHEBI:15378"/>
        <dbReference type="ChEBI" id="CHEBI:16526"/>
        <dbReference type="ChEBI" id="CHEBI:18005"/>
        <dbReference type="ChEBI" id="CHEBI:29934"/>
        <dbReference type="EC" id="4.2.1.51"/>
    </reaction>
</comment>
<dbReference type="CDD" id="cd13532">
    <property type="entry name" value="PBP2_PDT_like"/>
    <property type="match status" value="1"/>
</dbReference>
<dbReference type="GO" id="GO:0004106">
    <property type="term" value="F:chorismate mutase activity"/>
    <property type="evidence" value="ECO:0007669"/>
    <property type="project" value="InterPro"/>
</dbReference>
<dbReference type="HOGENOM" id="CLU_579673_0_0_0"/>
<dbReference type="InterPro" id="IPR036263">
    <property type="entry name" value="Chorismate_II_sf"/>
</dbReference>
<dbReference type="STRING" id="937777.Deipe_1911"/>
<dbReference type="PANTHER" id="PTHR21022">
    <property type="entry name" value="PREPHENATE DEHYDRATASE P PROTEIN"/>
    <property type="match status" value="1"/>
</dbReference>
<dbReference type="KEGG" id="dpd:Deipe_1911"/>
<dbReference type="Gene3D" id="3.40.190.10">
    <property type="entry name" value="Periplasmic binding protein-like II"/>
    <property type="match status" value="2"/>
</dbReference>
<dbReference type="Gene3D" id="1.20.59.10">
    <property type="entry name" value="Chorismate mutase"/>
    <property type="match status" value="1"/>
</dbReference>
<dbReference type="GO" id="GO:0009094">
    <property type="term" value="P:L-phenylalanine biosynthetic process"/>
    <property type="evidence" value="ECO:0007669"/>
    <property type="project" value="UniProtKB-UniPathway"/>
</dbReference>
<dbReference type="GO" id="GO:0005737">
    <property type="term" value="C:cytoplasm"/>
    <property type="evidence" value="ECO:0007669"/>
    <property type="project" value="TreeGrafter"/>
</dbReference>
<dbReference type="EC" id="4.2.1.51" evidence="2"/>
<dbReference type="eggNOG" id="COG0077">
    <property type="taxonomic scope" value="Bacteria"/>
</dbReference>
<keyword evidence="4" id="KW-0057">Aromatic amino acid biosynthesis</keyword>
<dbReference type="GO" id="GO:0046417">
    <property type="term" value="P:chorismate metabolic process"/>
    <property type="evidence" value="ECO:0007669"/>
    <property type="project" value="InterPro"/>
</dbReference>
<dbReference type="SMART" id="SM00830">
    <property type="entry name" value="CM_2"/>
    <property type="match status" value="1"/>
</dbReference>
<evidence type="ECO:0000256" key="7">
    <source>
        <dbReference type="ARBA" id="ARBA00047848"/>
    </source>
</evidence>
<keyword evidence="10" id="KW-1185">Reference proteome</keyword>
<dbReference type="Proteomes" id="UP000010467">
    <property type="component" value="Chromosome"/>
</dbReference>
<dbReference type="UniPathway" id="UPA00121">
    <property type="reaction ID" value="UER00345"/>
</dbReference>
<dbReference type="AlphaFoldDB" id="L0A0P4"/>
<keyword evidence="3" id="KW-0028">Amino-acid biosynthesis</keyword>
<dbReference type="RefSeq" id="WP_015235721.1">
    <property type="nucleotide sequence ID" value="NC_019793.1"/>
</dbReference>
<dbReference type="EMBL" id="CP003382">
    <property type="protein sequence ID" value="AFZ67416.1"/>
    <property type="molecule type" value="Genomic_DNA"/>
</dbReference>
<dbReference type="InterPro" id="IPR018528">
    <property type="entry name" value="Preph_deHydtase_CS"/>
</dbReference>
<evidence type="ECO:0000313" key="9">
    <source>
        <dbReference type="EMBL" id="AFZ67416.1"/>
    </source>
</evidence>
<reference evidence="10" key="1">
    <citation type="submission" date="2012-03" db="EMBL/GenBank/DDBJ databases">
        <title>Complete sequence of chromosome of Deinococcus peraridilitoris DSM 19664.</title>
        <authorList>
            <person name="Lucas S."/>
            <person name="Copeland A."/>
            <person name="Lapidus A."/>
            <person name="Glavina del Rio T."/>
            <person name="Dalin E."/>
            <person name="Tice H."/>
            <person name="Bruce D."/>
            <person name="Goodwin L."/>
            <person name="Pitluck S."/>
            <person name="Peters L."/>
            <person name="Mikhailova N."/>
            <person name="Lu M."/>
            <person name="Kyrpides N."/>
            <person name="Mavromatis K."/>
            <person name="Ivanova N."/>
            <person name="Brettin T."/>
            <person name="Detter J.C."/>
            <person name="Han C."/>
            <person name="Larimer F."/>
            <person name="Land M."/>
            <person name="Hauser L."/>
            <person name="Markowitz V."/>
            <person name="Cheng J.-F."/>
            <person name="Hugenholtz P."/>
            <person name="Woyke T."/>
            <person name="Wu D."/>
            <person name="Pukall R."/>
            <person name="Steenblock K."/>
            <person name="Brambilla E."/>
            <person name="Klenk H.-P."/>
            <person name="Eisen J.A."/>
        </authorList>
    </citation>
    <scope>NUCLEOTIDE SEQUENCE [LARGE SCALE GENOMIC DNA]</scope>
    <source>
        <strain evidence="10">DSM 19664 / LMG 22246 / CIP 109416 / KR-200</strain>
    </source>
</reference>
<keyword evidence="6" id="KW-0456">Lyase</keyword>
<dbReference type="Pfam" id="PF00800">
    <property type="entry name" value="PDT"/>
    <property type="match status" value="1"/>
</dbReference>
<dbReference type="InterPro" id="IPR002701">
    <property type="entry name" value="CM_II_prokaryot"/>
</dbReference>
<keyword evidence="5" id="KW-0584">Phenylalanine biosynthesis</keyword>
<evidence type="ECO:0000256" key="4">
    <source>
        <dbReference type="ARBA" id="ARBA00023141"/>
    </source>
</evidence>
<evidence type="ECO:0000256" key="2">
    <source>
        <dbReference type="ARBA" id="ARBA00013147"/>
    </source>
</evidence>
<name>L0A0P4_DEIPD</name>
<evidence type="ECO:0000256" key="1">
    <source>
        <dbReference type="ARBA" id="ARBA00004741"/>
    </source>
</evidence>
<dbReference type="SUPFAM" id="SSF48600">
    <property type="entry name" value="Chorismate mutase II"/>
    <property type="match status" value="1"/>
</dbReference>
<gene>
    <name evidence="9" type="ordered locus">Deipe_1911</name>
</gene>
<dbReference type="OrthoDB" id="9802281at2"/>
<dbReference type="eggNOG" id="COG1605">
    <property type="taxonomic scope" value="Bacteria"/>
</dbReference>
<sequence length="471" mass="50034">MRRLIFTTWLVLIGSAGAQSFLYLGPLGTYSDQVAQDVAKTRGWQPTLASSITDVSQQVSAGKAPYGLLPIENSSGGYVAETLTLLAKTPAWRVIGVADLPIDNMLLVNPGTKAEDITTIISHPQPFLQSATYLKTNFPNAQRVEVKSTAAAAEEVAKNGGKTMAAIAAPAAASVYKLDVLAARIQDDKANTTRFLVVQGKELDPASQADRAVVSYLPTRDDLGLGLTQLLAQLRGLGFNITGVASTPSGKLAQERLTIFLAGKSTTVGALQKVMTRTIGQATLIGAYTSEAMKTPQNASNTLQQVCPNVGANATGGTLLAELTACRLDIAFDVAQAKYVSGAAVEDLAREAVVIDNGVKALPNVDEAFIRTYWAAQIEASKVAQRTLLESWTRTGTPKFTNVPDLARDVRPKLDVLTTAISTALADVWARRNCPDQTVPGGTSQARTQLGIQYTTIYQRAVAPTQVACQR</sequence>
<evidence type="ECO:0000256" key="6">
    <source>
        <dbReference type="ARBA" id="ARBA00023239"/>
    </source>
</evidence>
<dbReference type="PANTHER" id="PTHR21022:SF19">
    <property type="entry name" value="PREPHENATE DEHYDRATASE-RELATED"/>
    <property type="match status" value="1"/>
</dbReference>
<evidence type="ECO:0000256" key="3">
    <source>
        <dbReference type="ARBA" id="ARBA00022605"/>
    </source>
</evidence>
<comment type="pathway">
    <text evidence="1">Amino-acid biosynthesis; L-phenylalanine biosynthesis; phenylpyruvate from prephenate: step 1/1.</text>
</comment>
<organism evidence="9 10">
    <name type="scientific">Deinococcus peraridilitoris (strain DSM 19664 / LMG 22246 / CIP 109416 / KR-200)</name>
    <dbReference type="NCBI Taxonomy" id="937777"/>
    <lineage>
        <taxon>Bacteria</taxon>
        <taxon>Thermotogati</taxon>
        <taxon>Deinococcota</taxon>
        <taxon>Deinococci</taxon>
        <taxon>Deinococcales</taxon>
        <taxon>Deinococcaceae</taxon>
        <taxon>Deinococcus</taxon>
    </lineage>
</organism>
<protein>
    <recommendedName>
        <fullName evidence="2">prephenate dehydratase</fullName>
        <ecNumber evidence="2">4.2.1.51</ecNumber>
    </recommendedName>
</protein>
<accession>L0A0P4</accession>
<feature type="domain" description="Prephenate dehydratase" evidence="8">
    <location>
        <begin position="20"/>
        <end position="200"/>
    </location>
</feature>
<dbReference type="SUPFAM" id="SSF53850">
    <property type="entry name" value="Periplasmic binding protein-like II"/>
    <property type="match status" value="1"/>
</dbReference>
<dbReference type="GO" id="GO:0004664">
    <property type="term" value="F:prephenate dehydratase activity"/>
    <property type="evidence" value="ECO:0007669"/>
    <property type="project" value="UniProtKB-EC"/>
</dbReference>